<dbReference type="PROSITE" id="PS50977">
    <property type="entry name" value="HTH_TETR_2"/>
    <property type="match status" value="1"/>
</dbReference>
<evidence type="ECO:0000313" key="4">
    <source>
        <dbReference type="EMBL" id="GBG12320.1"/>
    </source>
</evidence>
<keyword evidence="5" id="KW-1185">Reference proteome</keyword>
<evidence type="ECO:0000259" key="3">
    <source>
        <dbReference type="PROSITE" id="PS50977"/>
    </source>
</evidence>
<dbReference type="InterPro" id="IPR036271">
    <property type="entry name" value="Tet_transcr_reg_TetR-rel_C_sf"/>
</dbReference>
<dbReference type="Proteomes" id="UP000245202">
    <property type="component" value="Unassembled WGS sequence"/>
</dbReference>
<dbReference type="RefSeq" id="WP_108996337.1">
    <property type="nucleotide sequence ID" value="NZ_BDQX01000458.1"/>
</dbReference>
<dbReference type="InterPro" id="IPR001647">
    <property type="entry name" value="HTH_TetR"/>
</dbReference>
<evidence type="ECO:0000313" key="5">
    <source>
        <dbReference type="Proteomes" id="UP000245202"/>
    </source>
</evidence>
<feature type="DNA-binding region" description="H-T-H motif" evidence="2">
    <location>
        <begin position="48"/>
        <end position="67"/>
    </location>
</feature>
<evidence type="ECO:0000256" key="2">
    <source>
        <dbReference type="PROSITE-ProRule" id="PRU00335"/>
    </source>
</evidence>
<organism evidence="4 5">
    <name type="scientific">Paenibacillus agaridevorans</name>
    <dbReference type="NCBI Taxonomy" id="171404"/>
    <lineage>
        <taxon>Bacteria</taxon>
        <taxon>Bacillati</taxon>
        <taxon>Bacillota</taxon>
        <taxon>Bacilli</taxon>
        <taxon>Bacillales</taxon>
        <taxon>Paenibacillaceae</taxon>
        <taxon>Paenibacillus</taxon>
    </lineage>
</organism>
<dbReference type="SUPFAM" id="SSF46689">
    <property type="entry name" value="Homeodomain-like"/>
    <property type="match status" value="1"/>
</dbReference>
<dbReference type="Gene3D" id="1.10.357.10">
    <property type="entry name" value="Tetracycline Repressor, domain 2"/>
    <property type="match status" value="1"/>
</dbReference>
<proteinExistence type="predicted"/>
<dbReference type="Pfam" id="PF00440">
    <property type="entry name" value="TetR_N"/>
    <property type="match status" value="1"/>
</dbReference>
<name>A0A2R5F063_9BACL</name>
<dbReference type="AlphaFoldDB" id="A0A2R5F063"/>
<dbReference type="GO" id="GO:0006355">
    <property type="term" value="P:regulation of DNA-templated transcription"/>
    <property type="evidence" value="ECO:0007669"/>
    <property type="project" value="UniProtKB-ARBA"/>
</dbReference>
<dbReference type="PANTHER" id="PTHR30055">
    <property type="entry name" value="HTH-TYPE TRANSCRIPTIONAL REGULATOR RUTR"/>
    <property type="match status" value="1"/>
</dbReference>
<keyword evidence="1 2" id="KW-0238">DNA-binding</keyword>
<dbReference type="PRINTS" id="PR00455">
    <property type="entry name" value="HTHTETR"/>
</dbReference>
<sequence>MTERNDLWLQDLLRLAEEDGGGVKTEKQARILEAAIEIFAEKGYAAASTSEIASKAGVAEGTIFRHYKTKKDLLLSIAGPIAVKLAAPFLMRDFAKMLEQPHERVEDLFRTIAKDRFQFARQHMKLLRILIHEVPFQPELLTQVRELFENHVYRRMEKAILHFQAQGQLIDAPPWRVLRSAISLVVGMILTHLLLLPDESIDEDEEIDRTIDILMYGIAGRSE</sequence>
<feature type="domain" description="HTH tetR-type" evidence="3">
    <location>
        <begin position="25"/>
        <end position="85"/>
    </location>
</feature>
<dbReference type="GO" id="GO:0003677">
    <property type="term" value="F:DNA binding"/>
    <property type="evidence" value="ECO:0007669"/>
    <property type="project" value="UniProtKB-UniRule"/>
</dbReference>
<protein>
    <submittedName>
        <fullName evidence="4">TetR family transcriptional regulator</fullName>
    </submittedName>
</protein>
<reference evidence="4 5" key="1">
    <citation type="submission" date="2017-08" db="EMBL/GenBank/DDBJ databases">
        <title>Substantial Increase in Enzyme Production by Combined Drug-Resistance Mutations in Paenibacillus agaridevorans.</title>
        <authorList>
            <person name="Tanaka Y."/>
            <person name="Funane K."/>
            <person name="Hosaka T."/>
            <person name="Shiwa Y."/>
            <person name="Fujita N."/>
            <person name="Miyazaki T."/>
            <person name="Yoshikawa H."/>
            <person name="Murakami K."/>
            <person name="Kasahara K."/>
            <person name="Inaoka T."/>
            <person name="Hiraga Y."/>
            <person name="Ochi K."/>
        </authorList>
    </citation>
    <scope>NUCLEOTIDE SEQUENCE [LARGE SCALE GENOMIC DNA]</scope>
    <source>
        <strain evidence="4 5">T-3040</strain>
    </source>
</reference>
<comment type="caution">
    <text evidence="4">The sequence shown here is derived from an EMBL/GenBank/DDBJ whole genome shotgun (WGS) entry which is preliminary data.</text>
</comment>
<dbReference type="SUPFAM" id="SSF48498">
    <property type="entry name" value="Tetracyclin repressor-like, C-terminal domain"/>
    <property type="match status" value="1"/>
</dbReference>
<dbReference type="InterPro" id="IPR009057">
    <property type="entry name" value="Homeodomain-like_sf"/>
</dbReference>
<evidence type="ECO:0000256" key="1">
    <source>
        <dbReference type="ARBA" id="ARBA00023125"/>
    </source>
</evidence>
<dbReference type="PANTHER" id="PTHR30055:SF222">
    <property type="entry name" value="REGULATORY PROTEIN"/>
    <property type="match status" value="1"/>
</dbReference>
<accession>A0A2R5F063</accession>
<dbReference type="InterPro" id="IPR050109">
    <property type="entry name" value="HTH-type_TetR-like_transc_reg"/>
</dbReference>
<gene>
    <name evidence="4" type="ORF">PAT3040_07193</name>
</gene>
<dbReference type="EMBL" id="BDQX01000458">
    <property type="protein sequence ID" value="GBG12320.1"/>
    <property type="molecule type" value="Genomic_DNA"/>
</dbReference>